<evidence type="ECO:0000256" key="1">
    <source>
        <dbReference type="PROSITE-ProRule" id="PRU00042"/>
    </source>
</evidence>
<dbReference type="GO" id="GO:0006355">
    <property type="term" value="P:regulation of DNA-templated transcription"/>
    <property type="evidence" value="ECO:0007669"/>
    <property type="project" value="InterPro"/>
</dbReference>
<dbReference type="PANTHER" id="PTHR46326">
    <property type="entry name" value="ZINC FINGER PROTEIN ZAT1-RELATED"/>
    <property type="match status" value="1"/>
</dbReference>
<feature type="domain" description="C2H2-type" evidence="3">
    <location>
        <begin position="173"/>
        <end position="200"/>
    </location>
</feature>
<evidence type="ECO:0000256" key="2">
    <source>
        <dbReference type="SAM" id="MobiDB-lite"/>
    </source>
</evidence>
<dbReference type="InterPro" id="IPR044303">
    <property type="entry name" value="ZAT1/4/9"/>
</dbReference>
<evidence type="ECO:0000259" key="3">
    <source>
        <dbReference type="PROSITE" id="PS50157"/>
    </source>
</evidence>
<dbReference type="GO" id="GO:0008270">
    <property type="term" value="F:zinc ion binding"/>
    <property type="evidence" value="ECO:0007669"/>
    <property type="project" value="UniProtKB-KW"/>
</dbReference>
<keyword evidence="1" id="KW-0479">Metal-binding</keyword>
<dbReference type="SUPFAM" id="SSF57667">
    <property type="entry name" value="beta-beta-alpha zinc fingers"/>
    <property type="match status" value="1"/>
</dbReference>
<gene>
    <name evidence="4" type="ORF">RJ639_028062</name>
</gene>
<feature type="region of interest" description="Disordered" evidence="2">
    <location>
        <begin position="71"/>
        <end position="98"/>
    </location>
</feature>
<protein>
    <recommendedName>
        <fullName evidence="3">C2H2-type domain-containing protein</fullName>
    </recommendedName>
</protein>
<evidence type="ECO:0000313" key="5">
    <source>
        <dbReference type="Proteomes" id="UP001188597"/>
    </source>
</evidence>
<proteinExistence type="predicted"/>
<sequence>MRSHLATLPVPPKVQLGEYHTESSSSLSSSAGDEEEEEEEIESEEKVLIYGLRENPKKSFRLVDPQFLDAGSVVQDRESDAESTRNPTRKRSKRPEKVGVAAAAAAEMKKIPQLRKPSPTTESVAELEPLASSVSDASTEEDVALCLMMLSRDVWTSSDECEEVKPSQKPREFKCGTCKKVFNSFQALGGHSTSHKKRSVGAAKNVDHQGVHECPCCYRVFGSGQALGGHKRSHLLASSIDATAKVAQLGEGLVQQNKATNFSESILIDLNLPAPVDDEDFSQLEESAVSDAEFIKSHHSLTHHS</sequence>
<comment type="caution">
    <text evidence="4">The sequence shown here is derived from an EMBL/GenBank/DDBJ whole genome shotgun (WGS) entry which is preliminary data.</text>
</comment>
<evidence type="ECO:0000313" key="4">
    <source>
        <dbReference type="EMBL" id="KAK3039480.1"/>
    </source>
</evidence>
<keyword evidence="1" id="KW-0862">Zinc</keyword>
<name>A0AA89BER1_9ASTE</name>
<reference evidence="4" key="1">
    <citation type="submission" date="2022-12" db="EMBL/GenBank/DDBJ databases">
        <title>Draft genome assemblies for two species of Escallonia (Escalloniales).</title>
        <authorList>
            <person name="Chanderbali A."/>
            <person name="Dervinis C."/>
            <person name="Anghel I."/>
            <person name="Soltis D."/>
            <person name="Soltis P."/>
            <person name="Zapata F."/>
        </authorList>
    </citation>
    <scope>NUCLEOTIDE SEQUENCE</scope>
    <source>
        <strain evidence="4">UCBG64.0493</strain>
        <tissue evidence="4">Leaf</tissue>
    </source>
</reference>
<keyword evidence="1" id="KW-0863">Zinc-finger</keyword>
<dbReference type="EMBL" id="JAVXUP010000075">
    <property type="protein sequence ID" value="KAK3039480.1"/>
    <property type="molecule type" value="Genomic_DNA"/>
</dbReference>
<feature type="region of interest" description="Disordered" evidence="2">
    <location>
        <begin position="113"/>
        <end position="133"/>
    </location>
</feature>
<keyword evidence="5" id="KW-1185">Reference proteome</keyword>
<dbReference type="InterPro" id="IPR013087">
    <property type="entry name" value="Znf_C2H2_type"/>
</dbReference>
<dbReference type="Pfam" id="PF13912">
    <property type="entry name" value="zf-C2H2_6"/>
    <property type="match status" value="2"/>
</dbReference>
<dbReference type="Proteomes" id="UP001188597">
    <property type="component" value="Unassembled WGS sequence"/>
</dbReference>
<feature type="domain" description="C2H2-type" evidence="3">
    <location>
        <begin position="212"/>
        <end position="234"/>
    </location>
</feature>
<dbReference type="AlphaFoldDB" id="A0AA89BER1"/>
<dbReference type="PANTHER" id="PTHR46326:SF2">
    <property type="entry name" value="ZINC FINGER PROTEIN ZAT1-RELATED"/>
    <property type="match status" value="1"/>
</dbReference>
<feature type="compositionally biased region" description="Acidic residues" evidence="2">
    <location>
        <begin position="32"/>
        <end position="43"/>
    </location>
</feature>
<feature type="compositionally biased region" description="Low complexity" evidence="2">
    <location>
        <begin position="22"/>
        <end position="31"/>
    </location>
</feature>
<dbReference type="SMART" id="SM00355">
    <property type="entry name" value="ZnF_C2H2"/>
    <property type="match status" value="2"/>
</dbReference>
<feature type="region of interest" description="Disordered" evidence="2">
    <location>
        <begin position="1"/>
        <end position="45"/>
    </location>
</feature>
<accession>A0AA89BER1</accession>
<organism evidence="4 5">
    <name type="scientific">Escallonia herrerae</name>
    <dbReference type="NCBI Taxonomy" id="1293975"/>
    <lineage>
        <taxon>Eukaryota</taxon>
        <taxon>Viridiplantae</taxon>
        <taxon>Streptophyta</taxon>
        <taxon>Embryophyta</taxon>
        <taxon>Tracheophyta</taxon>
        <taxon>Spermatophyta</taxon>
        <taxon>Magnoliopsida</taxon>
        <taxon>eudicotyledons</taxon>
        <taxon>Gunneridae</taxon>
        <taxon>Pentapetalae</taxon>
        <taxon>asterids</taxon>
        <taxon>campanulids</taxon>
        <taxon>Escalloniales</taxon>
        <taxon>Escalloniaceae</taxon>
        <taxon>Escallonia</taxon>
    </lineage>
</organism>
<dbReference type="PROSITE" id="PS50157">
    <property type="entry name" value="ZINC_FINGER_C2H2_2"/>
    <property type="match status" value="2"/>
</dbReference>
<dbReference type="InterPro" id="IPR036236">
    <property type="entry name" value="Znf_C2H2_sf"/>
</dbReference>
<dbReference type="Gene3D" id="3.30.160.60">
    <property type="entry name" value="Classic Zinc Finger"/>
    <property type="match status" value="1"/>
</dbReference>
<dbReference type="PROSITE" id="PS00028">
    <property type="entry name" value="ZINC_FINGER_C2H2_1"/>
    <property type="match status" value="2"/>
</dbReference>